<evidence type="ECO:0000313" key="3">
    <source>
        <dbReference type="EMBL" id="KTB48354.1"/>
    </source>
</evidence>
<dbReference type="NCBIfam" id="TIGR00082">
    <property type="entry name" value="rbfA"/>
    <property type="match status" value="1"/>
</dbReference>
<dbReference type="SUPFAM" id="SSF89919">
    <property type="entry name" value="Ribosome-binding factor A, RbfA"/>
    <property type="match status" value="1"/>
</dbReference>
<gene>
    <name evidence="2" type="primary">rbfA</name>
    <name evidence="3" type="ORF">DEALK_12000</name>
</gene>
<dbReference type="EMBL" id="LFDV01000002">
    <property type="protein sequence ID" value="KTB48354.1"/>
    <property type="molecule type" value="Genomic_DNA"/>
</dbReference>
<dbReference type="InterPro" id="IPR000238">
    <property type="entry name" value="RbfA"/>
</dbReference>
<protein>
    <recommendedName>
        <fullName evidence="2">Ribosome-binding factor A</fullName>
    </recommendedName>
</protein>
<proteinExistence type="inferred from homology"/>
<evidence type="ECO:0000256" key="1">
    <source>
        <dbReference type="ARBA" id="ARBA00022517"/>
    </source>
</evidence>
<evidence type="ECO:0000256" key="2">
    <source>
        <dbReference type="HAMAP-Rule" id="MF_00003"/>
    </source>
</evidence>
<comment type="subunit">
    <text evidence="2">Monomer. Binds 30S ribosomal subunits, but not 50S ribosomal subunits or 70S ribosomes.</text>
</comment>
<dbReference type="AlphaFoldDB" id="A0A0W0GII9"/>
<dbReference type="PROSITE" id="PS01319">
    <property type="entry name" value="RBFA"/>
    <property type="match status" value="1"/>
</dbReference>
<dbReference type="STRING" id="1217799.DEALK_12000"/>
<dbReference type="Proteomes" id="UP000053947">
    <property type="component" value="Unassembled WGS sequence"/>
</dbReference>
<organism evidence="3 4">
    <name type="scientific">Dehalogenimonas alkenigignens</name>
    <dbReference type="NCBI Taxonomy" id="1217799"/>
    <lineage>
        <taxon>Bacteria</taxon>
        <taxon>Bacillati</taxon>
        <taxon>Chloroflexota</taxon>
        <taxon>Dehalococcoidia</taxon>
        <taxon>Dehalococcoidales</taxon>
        <taxon>Dehalococcoidaceae</taxon>
        <taxon>Dehalogenimonas</taxon>
    </lineage>
</organism>
<reference evidence="3 4" key="1">
    <citation type="submission" date="2015-06" db="EMBL/GenBank/DDBJ databases">
        <title>Genome sequence of the organohalide-respiring Dehalogenimonas alkenigignens type strain (IP3-3T).</title>
        <authorList>
            <person name="Key T.A."/>
            <person name="Richmond D.P."/>
            <person name="Bowman K.S."/>
            <person name="Cho Y.-J."/>
            <person name="Chun J."/>
            <person name="da Costa M.S."/>
            <person name="Rainey F.A."/>
            <person name="Moe W.M."/>
        </authorList>
    </citation>
    <scope>NUCLEOTIDE SEQUENCE [LARGE SCALE GENOMIC DNA]</scope>
    <source>
        <strain evidence="3 4">IP3-3</strain>
    </source>
</reference>
<dbReference type="Gene3D" id="3.30.300.20">
    <property type="match status" value="1"/>
</dbReference>
<dbReference type="PANTHER" id="PTHR33515:SF1">
    <property type="entry name" value="RIBOSOME-BINDING FACTOR A, CHLOROPLASTIC-RELATED"/>
    <property type="match status" value="1"/>
</dbReference>
<comment type="similarity">
    <text evidence="2">Belongs to the RbfA family.</text>
</comment>
<comment type="caution">
    <text evidence="3">The sequence shown here is derived from an EMBL/GenBank/DDBJ whole genome shotgun (WGS) entry which is preliminary data.</text>
</comment>
<dbReference type="HAMAP" id="MF_00003">
    <property type="entry name" value="RbfA"/>
    <property type="match status" value="1"/>
</dbReference>
<sequence>MSHRIERINQLIRKEISELLQREVRDPRLSGLISVTAVETAADLRFTKVFVSHLAGSEHKEELLRTLNAAARFFRGELGKVLELRYVPEIAFYWDDSIERGDQLSRLIDQANKSDANIAG</sequence>
<dbReference type="InterPro" id="IPR023799">
    <property type="entry name" value="RbfA_dom_sf"/>
</dbReference>
<dbReference type="GO" id="GO:0030490">
    <property type="term" value="P:maturation of SSU-rRNA"/>
    <property type="evidence" value="ECO:0007669"/>
    <property type="project" value="UniProtKB-UniRule"/>
</dbReference>
<dbReference type="OrthoDB" id="307788at2"/>
<comment type="function">
    <text evidence="2">One of several proteins that assist in the late maturation steps of the functional core of the 30S ribosomal subunit. Associates with free 30S ribosomal subunits (but not with 30S subunits that are part of 70S ribosomes or polysomes). Required for efficient processing of 16S rRNA. May interact with the 5'-terminal helix region of 16S rRNA.</text>
</comment>
<dbReference type="Pfam" id="PF02033">
    <property type="entry name" value="RBFA"/>
    <property type="match status" value="1"/>
</dbReference>
<dbReference type="PANTHER" id="PTHR33515">
    <property type="entry name" value="RIBOSOME-BINDING FACTOR A, CHLOROPLASTIC-RELATED"/>
    <property type="match status" value="1"/>
</dbReference>
<comment type="subcellular location">
    <subcellularLocation>
        <location evidence="2">Cytoplasm</location>
    </subcellularLocation>
</comment>
<dbReference type="GO" id="GO:0043024">
    <property type="term" value="F:ribosomal small subunit binding"/>
    <property type="evidence" value="ECO:0007669"/>
    <property type="project" value="TreeGrafter"/>
</dbReference>
<keyword evidence="2" id="KW-0963">Cytoplasm</keyword>
<keyword evidence="4" id="KW-1185">Reference proteome</keyword>
<name>A0A0W0GII9_9CHLR</name>
<dbReference type="InterPro" id="IPR020053">
    <property type="entry name" value="Ribosome-bd_factorA_CS"/>
</dbReference>
<accession>A0A0W0GII9</accession>
<dbReference type="InterPro" id="IPR015946">
    <property type="entry name" value="KH_dom-like_a/b"/>
</dbReference>
<evidence type="ECO:0000313" key="4">
    <source>
        <dbReference type="Proteomes" id="UP000053947"/>
    </source>
</evidence>
<keyword evidence="1 2" id="KW-0690">Ribosome biogenesis</keyword>
<dbReference type="RefSeq" id="WP_058439352.1">
    <property type="nucleotide sequence ID" value="NZ_KQ758903.1"/>
</dbReference>
<dbReference type="GO" id="GO:0005829">
    <property type="term" value="C:cytosol"/>
    <property type="evidence" value="ECO:0007669"/>
    <property type="project" value="TreeGrafter"/>
</dbReference>